<organism evidence="1 2">
    <name type="scientific">Besnoitia besnoiti</name>
    <name type="common">Apicomplexan protozoan</name>
    <dbReference type="NCBI Taxonomy" id="94643"/>
    <lineage>
        <taxon>Eukaryota</taxon>
        <taxon>Sar</taxon>
        <taxon>Alveolata</taxon>
        <taxon>Apicomplexa</taxon>
        <taxon>Conoidasida</taxon>
        <taxon>Coccidia</taxon>
        <taxon>Eucoccidiorida</taxon>
        <taxon>Eimeriorina</taxon>
        <taxon>Sarcocystidae</taxon>
        <taxon>Besnoitia</taxon>
    </lineage>
</organism>
<dbReference type="Proteomes" id="UP000224006">
    <property type="component" value="Chromosome VII"/>
</dbReference>
<dbReference type="EMBL" id="NWUJ01000008">
    <property type="protein sequence ID" value="PFH33786.1"/>
    <property type="molecule type" value="Genomic_DNA"/>
</dbReference>
<gene>
    <name evidence="1" type="ORF">BESB_080020</name>
</gene>
<reference evidence="1 2" key="1">
    <citation type="submission" date="2017-09" db="EMBL/GenBank/DDBJ databases">
        <title>Genome sequencing of Besnoitia besnoiti strain Bb-Ger1.</title>
        <authorList>
            <person name="Schares G."/>
            <person name="Venepally P."/>
            <person name="Lorenzi H.A."/>
        </authorList>
    </citation>
    <scope>NUCLEOTIDE SEQUENCE [LARGE SCALE GENOMIC DNA]</scope>
    <source>
        <strain evidence="1 2">Bb-Ger1</strain>
    </source>
</reference>
<keyword evidence="2" id="KW-1185">Reference proteome</keyword>
<dbReference type="GeneID" id="40312929"/>
<evidence type="ECO:0000313" key="1">
    <source>
        <dbReference type="EMBL" id="PFH33786.1"/>
    </source>
</evidence>
<dbReference type="RefSeq" id="XP_029217795.1">
    <property type="nucleotide sequence ID" value="XM_029366364.1"/>
</dbReference>
<dbReference type="VEuPathDB" id="ToxoDB:BESB_080020"/>
<protein>
    <submittedName>
        <fullName evidence="1">Uncharacterized protein</fullName>
    </submittedName>
</protein>
<proteinExistence type="predicted"/>
<dbReference type="KEGG" id="bbes:BESB_080020"/>
<comment type="caution">
    <text evidence="1">The sequence shown here is derived from an EMBL/GenBank/DDBJ whole genome shotgun (WGS) entry which is preliminary data.</text>
</comment>
<name>A0A2A9MCW5_BESBE</name>
<dbReference type="AlphaFoldDB" id="A0A2A9MCW5"/>
<accession>A0A2A9MCW5</accession>
<evidence type="ECO:0000313" key="2">
    <source>
        <dbReference type="Proteomes" id="UP000224006"/>
    </source>
</evidence>
<sequence>MLSGHCAVRRKGACSAGWTMTRRVSRHAVLSTSWTQPSSGVPFGLAVLPVLCVWRFPPLCGGDERHRDRGVGRLAQRFGAVDAAQQRTPLALHGRPTIFLRFAPYDDITPSFSLPLHLLSKTNQRALLGASRRRRPSFFAGGDLGRGFAAVLRRGLLGNLERMAFL</sequence>